<evidence type="ECO:0000313" key="1">
    <source>
        <dbReference type="EMBL" id="SVD15743.1"/>
    </source>
</evidence>
<reference evidence="1" key="1">
    <citation type="submission" date="2018-05" db="EMBL/GenBank/DDBJ databases">
        <authorList>
            <person name="Lanie J.A."/>
            <person name="Ng W.-L."/>
            <person name="Kazmierczak K.M."/>
            <person name="Andrzejewski T.M."/>
            <person name="Davidsen T.M."/>
            <person name="Wayne K.J."/>
            <person name="Tettelin H."/>
            <person name="Glass J.I."/>
            <person name="Rusch D."/>
            <person name="Podicherti R."/>
            <person name="Tsui H.-C.T."/>
            <person name="Winkler M.E."/>
        </authorList>
    </citation>
    <scope>NUCLEOTIDE SEQUENCE</scope>
</reference>
<organism evidence="1">
    <name type="scientific">marine metagenome</name>
    <dbReference type="NCBI Taxonomy" id="408172"/>
    <lineage>
        <taxon>unclassified sequences</taxon>
        <taxon>metagenomes</taxon>
        <taxon>ecological metagenomes</taxon>
    </lineage>
</organism>
<gene>
    <name evidence="1" type="ORF">METZ01_LOCUS368597</name>
</gene>
<dbReference type="AlphaFoldDB" id="A0A382T187"/>
<accession>A0A382T187</accession>
<dbReference type="InterPro" id="IPR036390">
    <property type="entry name" value="WH_DNA-bd_sf"/>
</dbReference>
<protein>
    <recommendedName>
        <fullName evidence="2">HTH marR-type domain-containing protein</fullName>
    </recommendedName>
</protein>
<feature type="non-terminal residue" evidence="1">
    <location>
        <position position="1"/>
    </location>
</feature>
<dbReference type="InterPro" id="IPR036388">
    <property type="entry name" value="WH-like_DNA-bd_sf"/>
</dbReference>
<dbReference type="EMBL" id="UINC01133049">
    <property type="protein sequence ID" value="SVD15743.1"/>
    <property type="molecule type" value="Genomic_DNA"/>
</dbReference>
<evidence type="ECO:0008006" key="2">
    <source>
        <dbReference type="Google" id="ProtNLM"/>
    </source>
</evidence>
<dbReference type="Gene3D" id="1.10.10.10">
    <property type="entry name" value="Winged helix-like DNA-binding domain superfamily/Winged helix DNA-binding domain"/>
    <property type="match status" value="1"/>
</dbReference>
<name>A0A382T187_9ZZZZ</name>
<proteinExistence type="predicted"/>
<sequence>PDDGRRIAFLLTSDGHDALEAADNAVVACLTTLGSHLDEEEAEAAVRGLELADEAIRRHREAGNR</sequence>
<dbReference type="SUPFAM" id="SSF46785">
    <property type="entry name" value="Winged helix' DNA-binding domain"/>
    <property type="match status" value="1"/>
</dbReference>